<dbReference type="PROSITE" id="PS50052">
    <property type="entry name" value="GUANYLATE_KINASE_2"/>
    <property type="match status" value="1"/>
</dbReference>
<feature type="domain" description="Guanylate kinase-like" evidence="11">
    <location>
        <begin position="24"/>
        <end position="134"/>
    </location>
</feature>
<name>A0A838ZT13_9FLAO</name>
<evidence type="ECO:0000256" key="7">
    <source>
        <dbReference type="ARBA" id="ARBA00022741"/>
    </source>
</evidence>
<proteinExistence type="inferred from homology"/>
<dbReference type="Proteomes" id="UP000552241">
    <property type="component" value="Unassembled WGS sequence"/>
</dbReference>
<dbReference type="InterPro" id="IPR027417">
    <property type="entry name" value="P-loop_NTPase"/>
</dbReference>
<comment type="subcellular location">
    <subcellularLocation>
        <location evidence="1">Cytoplasm</location>
    </subcellularLocation>
</comment>
<dbReference type="GO" id="GO:0016740">
    <property type="term" value="F:transferase activity"/>
    <property type="evidence" value="ECO:0007669"/>
    <property type="project" value="UniProtKB-KW"/>
</dbReference>
<dbReference type="PANTHER" id="PTHR33540:SF2">
    <property type="entry name" value="TRNA THREONYLCARBAMOYLADENOSINE BIOSYNTHESIS PROTEIN TSAE"/>
    <property type="match status" value="1"/>
</dbReference>
<dbReference type="GO" id="GO:0005737">
    <property type="term" value="C:cytoplasm"/>
    <property type="evidence" value="ECO:0007669"/>
    <property type="project" value="UniProtKB-SubCell"/>
</dbReference>
<dbReference type="GO" id="GO:0046872">
    <property type="term" value="F:metal ion binding"/>
    <property type="evidence" value="ECO:0007669"/>
    <property type="project" value="UniProtKB-KW"/>
</dbReference>
<evidence type="ECO:0000256" key="9">
    <source>
        <dbReference type="ARBA" id="ARBA00022842"/>
    </source>
</evidence>
<dbReference type="SUPFAM" id="SSF52540">
    <property type="entry name" value="P-loop containing nucleoside triphosphate hydrolases"/>
    <property type="match status" value="1"/>
</dbReference>
<evidence type="ECO:0000313" key="12">
    <source>
        <dbReference type="EMBL" id="MBA5630089.1"/>
    </source>
</evidence>
<sequence length="134" mass="15559">MNFNINQLKELPNVAKEIISNFHQKIILFDGEMGAGKTTLIKEIIHQMGSEDETSSPTFSIVNEYETQMGKVFHFDLYRIKSEEEAMDFGIEEYLDSGNYCFIEWPDKIKNLLPTSYHTVKIVAEENQRTIIFV</sequence>
<reference evidence="12 13" key="1">
    <citation type="submission" date="2020-07" db="EMBL/GenBank/DDBJ databases">
        <title>Moheibacter lacus sp. nov., a member of the family Flavobacteriaceae isolated from freshwater lake sediment.</title>
        <authorList>
            <person name="Liu Y."/>
        </authorList>
    </citation>
    <scope>NUCLEOTIDE SEQUENCE [LARGE SCALE GENOMIC DNA]</scope>
    <source>
        <strain evidence="12 13">BDHS18</strain>
    </source>
</reference>
<evidence type="ECO:0000256" key="4">
    <source>
        <dbReference type="ARBA" id="ARBA00022490"/>
    </source>
</evidence>
<dbReference type="RefSeq" id="WP_182043694.1">
    <property type="nucleotide sequence ID" value="NZ_JACDZE010000003.1"/>
</dbReference>
<evidence type="ECO:0000256" key="3">
    <source>
        <dbReference type="ARBA" id="ARBA00019010"/>
    </source>
</evidence>
<dbReference type="Pfam" id="PF02367">
    <property type="entry name" value="TsaE"/>
    <property type="match status" value="1"/>
</dbReference>
<evidence type="ECO:0000256" key="8">
    <source>
        <dbReference type="ARBA" id="ARBA00022840"/>
    </source>
</evidence>
<evidence type="ECO:0000256" key="10">
    <source>
        <dbReference type="ARBA" id="ARBA00032441"/>
    </source>
</evidence>
<dbReference type="EMBL" id="JACDZE010000003">
    <property type="protein sequence ID" value="MBA5630089.1"/>
    <property type="molecule type" value="Genomic_DNA"/>
</dbReference>
<dbReference type="GO" id="GO:0002949">
    <property type="term" value="P:tRNA threonylcarbamoyladenosine modification"/>
    <property type="evidence" value="ECO:0007669"/>
    <property type="project" value="InterPro"/>
</dbReference>
<gene>
    <name evidence="12" type="primary">tsaE</name>
    <name evidence="12" type="ORF">HU137_09925</name>
</gene>
<evidence type="ECO:0000259" key="11">
    <source>
        <dbReference type="PROSITE" id="PS50052"/>
    </source>
</evidence>
<keyword evidence="9" id="KW-0460">Magnesium</keyword>
<evidence type="ECO:0000256" key="6">
    <source>
        <dbReference type="ARBA" id="ARBA00022723"/>
    </source>
</evidence>
<keyword evidence="7" id="KW-0547">Nucleotide-binding</keyword>
<keyword evidence="6" id="KW-0479">Metal-binding</keyword>
<dbReference type="GO" id="GO:0005524">
    <property type="term" value="F:ATP binding"/>
    <property type="evidence" value="ECO:0007669"/>
    <property type="project" value="UniProtKB-KW"/>
</dbReference>
<dbReference type="InterPro" id="IPR003442">
    <property type="entry name" value="T6A_TsaE"/>
</dbReference>
<organism evidence="12 13">
    <name type="scientific">Moheibacter lacus</name>
    <dbReference type="NCBI Taxonomy" id="2745851"/>
    <lineage>
        <taxon>Bacteria</taxon>
        <taxon>Pseudomonadati</taxon>
        <taxon>Bacteroidota</taxon>
        <taxon>Flavobacteriia</taxon>
        <taxon>Flavobacteriales</taxon>
        <taxon>Weeksellaceae</taxon>
        <taxon>Moheibacter</taxon>
    </lineage>
</organism>
<dbReference type="Gene3D" id="3.40.50.300">
    <property type="entry name" value="P-loop containing nucleotide triphosphate hydrolases"/>
    <property type="match status" value="1"/>
</dbReference>
<evidence type="ECO:0000313" key="13">
    <source>
        <dbReference type="Proteomes" id="UP000552241"/>
    </source>
</evidence>
<evidence type="ECO:0000256" key="1">
    <source>
        <dbReference type="ARBA" id="ARBA00004496"/>
    </source>
</evidence>
<keyword evidence="4" id="KW-0963">Cytoplasm</keyword>
<evidence type="ECO:0000256" key="5">
    <source>
        <dbReference type="ARBA" id="ARBA00022694"/>
    </source>
</evidence>
<keyword evidence="5" id="KW-0819">tRNA processing</keyword>
<dbReference type="NCBIfam" id="TIGR00150">
    <property type="entry name" value="T6A_YjeE"/>
    <property type="match status" value="1"/>
</dbReference>
<protein>
    <recommendedName>
        <fullName evidence="3">tRNA threonylcarbamoyladenosine biosynthesis protein TsaE</fullName>
    </recommendedName>
    <alternativeName>
        <fullName evidence="10">t(6)A37 threonylcarbamoyladenosine biosynthesis protein TsaE</fullName>
    </alternativeName>
</protein>
<keyword evidence="13" id="KW-1185">Reference proteome</keyword>
<dbReference type="AlphaFoldDB" id="A0A838ZT13"/>
<evidence type="ECO:0000256" key="2">
    <source>
        <dbReference type="ARBA" id="ARBA00007599"/>
    </source>
</evidence>
<keyword evidence="8" id="KW-0067">ATP-binding</keyword>
<dbReference type="PANTHER" id="PTHR33540">
    <property type="entry name" value="TRNA THREONYLCARBAMOYLADENOSINE BIOSYNTHESIS PROTEIN TSAE"/>
    <property type="match status" value="1"/>
</dbReference>
<dbReference type="InterPro" id="IPR008144">
    <property type="entry name" value="Guanylate_kin-like_dom"/>
</dbReference>
<comment type="caution">
    <text evidence="12">The sequence shown here is derived from an EMBL/GenBank/DDBJ whole genome shotgun (WGS) entry which is preliminary data.</text>
</comment>
<accession>A0A838ZT13</accession>
<comment type="similarity">
    <text evidence="2">Belongs to the TsaE family.</text>
</comment>
<keyword evidence="12" id="KW-0808">Transferase</keyword>